<accession>A0AAN7WX54</accession>
<evidence type="ECO:0000313" key="2">
    <source>
        <dbReference type="Proteomes" id="UP001346869"/>
    </source>
</evidence>
<gene>
    <name evidence="1" type="ORF">PBY51_014315</name>
</gene>
<sequence length="181" mass="19265">MTKTGWRSNAMHTQMYMLEGGSRWNLNRARAAVDVSGASHTRMYDVRLMSSLNVLSNRVLRSALLPQFNPPGRPTGSSSTSPISCLMAVPYASSPISCLILVHAGSSSTRPISCLMAVPYASSPISCLILVHAGSLPPDPPLASSSYTQGLLPPAPSLASSSQLLPTTPTIAEWKKTLEKQ</sequence>
<evidence type="ECO:0000313" key="1">
    <source>
        <dbReference type="EMBL" id="KAK5850029.1"/>
    </source>
</evidence>
<dbReference type="EMBL" id="JAUZQC010000023">
    <property type="protein sequence ID" value="KAK5850029.1"/>
    <property type="molecule type" value="Genomic_DNA"/>
</dbReference>
<reference evidence="1 2" key="1">
    <citation type="journal article" date="2023" name="Genes (Basel)">
        <title>Chromosome-Level Genome Assembly and Circadian Gene Repertoire of the Patagonia Blennie Eleginops maclovinus-The Closest Ancestral Proxy of Antarctic Cryonotothenioids.</title>
        <authorList>
            <person name="Cheng C.C."/>
            <person name="Rivera-Colon A.G."/>
            <person name="Minhas B.F."/>
            <person name="Wilson L."/>
            <person name="Rayamajhi N."/>
            <person name="Vargas-Chacoff L."/>
            <person name="Catchen J.M."/>
        </authorList>
    </citation>
    <scope>NUCLEOTIDE SEQUENCE [LARGE SCALE GENOMIC DNA]</scope>
    <source>
        <strain evidence="1">JMC-PN-2008</strain>
    </source>
</reference>
<dbReference type="AlphaFoldDB" id="A0AAN7WX54"/>
<proteinExistence type="predicted"/>
<comment type="caution">
    <text evidence="1">The sequence shown here is derived from an EMBL/GenBank/DDBJ whole genome shotgun (WGS) entry which is preliminary data.</text>
</comment>
<keyword evidence="2" id="KW-1185">Reference proteome</keyword>
<protein>
    <submittedName>
        <fullName evidence="1">Uncharacterized protein</fullName>
    </submittedName>
</protein>
<organism evidence="1 2">
    <name type="scientific">Eleginops maclovinus</name>
    <name type="common">Patagonian blennie</name>
    <name type="synonym">Eleginus maclovinus</name>
    <dbReference type="NCBI Taxonomy" id="56733"/>
    <lineage>
        <taxon>Eukaryota</taxon>
        <taxon>Metazoa</taxon>
        <taxon>Chordata</taxon>
        <taxon>Craniata</taxon>
        <taxon>Vertebrata</taxon>
        <taxon>Euteleostomi</taxon>
        <taxon>Actinopterygii</taxon>
        <taxon>Neopterygii</taxon>
        <taxon>Teleostei</taxon>
        <taxon>Neoteleostei</taxon>
        <taxon>Acanthomorphata</taxon>
        <taxon>Eupercaria</taxon>
        <taxon>Perciformes</taxon>
        <taxon>Notothenioidei</taxon>
        <taxon>Eleginopidae</taxon>
        <taxon>Eleginops</taxon>
    </lineage>
</organism>
<name>A0AAN7WX54_ELEMC</name>
<dbReference type="Proteomes" id="UP001346869">
    <property type="component" value="Unassembled WGS sequence"/>
</dbReference>
<reference evidence="1 2" key="2">
    <citation type="journal article" date="2023" name="Mol. Biol. Evol.">
        <title>Genomics of Secondarily Temperate Adaptation in the Only Non-Antarctic Icefish.</title>
        <authorList>
            <person name="Rivera-Colon A.G."/>
            <person name="Rayamajhi N."/>
            <person name="Minhas B.F."/>
            <person name="Madrigal G."/>
            <person name="Bilyk K.T."/>
            <person name="Yoon V."/>
            <person name="Hune M."/>
            <person name="Gregory S."/>
            <person name="Cheng C.H.C."/>
            <person name="Catchen J.M."/>
        </authorList>
    </citation>
    <scope>NUCLEOTIDE SEQUENCE [LARGE SCALE GENOMIC DNA]</scope>
    <source>
        <strain evidence="1">JMC-PN-2008</strain>
    </source>
</reference>